<protein>
    <submittedName>
        <fullName evidence="1">Uncharacterized protein</fullName>
    </submittedName>
</protein>
<name>Q8NPV2_CORGL</name>
<dbReference type="Proteomes" id="UP000000582">
    <property type="component" value="Chromosome"/>
</dbReference>
<evidence type="ECO:0000313" key="2">
    <source>
        <dbReference type="Proteomes" id="UP000000582"/>
    </source>
</evidence>
<dbReference type="STRING" id="196627.cg1925"/>
<sequence>MCTDTVSRMYAFYILDTMLNRSIKQIEQCLDRQDTTISHIIADSVHDKLHEYATTNPPCDSDKQALLGHVELEIASLQIIITSIHPAEGTDMVVCGTVSASASTWFYTVDEVFTQGWRSHFGSVLVEGSFALLIDPDTFDVHNLDLVGQQHVHWVPARQP</sequence>
<dbReference type="HOGENOM" id="CLU_1719255_0_0_11"/>
<accession>Q8NPV2</accession>
<dbReference type="KEGG" id="cgl:Cgl1709"/>
<dbReference type="BioCyc" id="CORYNE:G18NG-11301-MONOMER"/>
<dbReference type="PATRIC" id="fig|196627.13.peg.1667"/>
<reference evidence="2" key="1">
    <citation type="journal article" date="2003" name="Appl. Microbiol. Biotechnol.">
        <title>The Corynebacterium glutamicum genome: features and impacts on biotechnological processes.</title>
        <authorList>
            <person name="Ikeda M."/>
            <person name="Nakagawa S."/>
        </authorList>
    </citation>
    <scope>NUCLEOTIDE SEQUENCE [LARGE SCALE GENOMIC DNA]</scope>
    <source>
        <strain evidence="2">ATCC 13032 / DSM 20300 / BCRC 11384 / JCM 1318 / LMG 3730 / NCIMB 10025</strain>
    </source>
</reference>
<organism evidence="1 2">
    <name type="scientific">Corynebacterium glutamicum (strain ATCC 13032 / DSM 20300 / JCM 1318 / BCRC 11384 / CCUG 27702 / LMG 3730 / NBRC 12168 / NCIMB 10025 / NRRL B-2784 / 534)</name>
    <dbReference type="NCBI Taxonomy" id="196627"/>
    <lineage>
        <taxon>Bacteria</taxon>
        <taxon>Bacillati</taxon>
        <taxon>Actinomycetota</taxon>
        <taxon>Actinomycetes</taxon>
        <taxon>Mycobacteriales</taxon>
        <taxon>Corynebacteriaceae</taxon>
        <taxon>Corynebacterium</taxon>
    </lineage>
</organism>
<dbReference type="OrthoDB" id="9875932at2"/>
<keyword evidence="2" id="KW-1185">Reference proteome</keyword>
<dbReference type="EMBL" id="BA000036">
    <property type="protein sequence ID" value="BAB99102.1"/>
    <property type="molecule type" value="Genomic_DNA"/>
</dbReference>
<gene>
    <name evidence="1" type="ordered locus">Cgl1709</name>
</gene>
<dbReference type="AlphaFoldDB" id="Q8NPV2"/>
<evidence type="ECO:0000313" key="1">
    <source>
        <dbReference type="EMBL" id="BAB99102.1"/>
    </source>
</evidence>
<proteinExistence type="predicted"/>